<evidence type="ECO:0000313" key="4">
    <source>
        <dbReference type="Proteomes" id="UP000657385"/>
    </source>
</evidence>
<protein>
    <submittedName>
        <fullName evidence="3">Uncharacterized protein</fullName>
    </submittedName>
</protein>
<evidence type="ECO:0000256" key="2">
    <source>
        <dbReference type="SAM" id="SignalP"/>
    </source>
</evidence>
<feature type="signal peptide" evidence="2">
    <location>
        <begin position="1"/>
        <end position="28"/>
    </location>
</feature>
<accession>A0A931B558</accession>
<proteinExistence type="predicted"/>
<gene>
    <name evidence="3" type="ORF">I2501_20800</name>
</gene>
<reference evidence="3" key="1">
    <citation type="submission" date="2020-11" db="EMBL/GenBank/DDBJ databases">
        <title>Isolation and identification of active actinomycetes.</title>
        <authorList>
            <person name="Yu B."/>
        </authorList>
    </citation>
    <scope>NUCLEOTIDE SEQUENCE</scope>
    <source>
        <strain evidence="3">NEAU-YB345</strain>
    </source>
</reference>
<dbReference type="AlphaFoldDB" id="A0A931B558"/>
<evidence type="ECO:0000313" key="3">
    <source>
        <dbReference type="EMBL" id="MBF9070468.1"/>
    </source>
</evidence>
<evidence type="ECO:0000256" key="1">
    <source>
        <dbReference type="SAM" id="MobiDB-lite"/>
    </source>
</evidence>
<sequence>MRRRTALPVTATTALLAAALLLPATAAAADPAPTTGATPGTSAPTTDPTVQITGLQAQQTNHGYVLRAAVSGEVDHVVFTLHQSIPTGGPGPRISLTVSQPSPDGTWQTTGPLGVPHGFYWLSAYAYSADGTPSYEEILGGNALPLTPIPVFHNTVFSTGPLSYDAPAETVTGKLTTYDPDTGDTGVPWTGPLTVQASAGNTQASGNVATTKTIAADGSWSISFQPQPNGNGDLPVSVQAALPGLPCPECLQEIITGPSTSVPTALNWPTRIVLDHTSATATAGTKTTVSGVMEYQDTTGWHPLPHTWLFLGSHDTHSSVAQAQTDAAGRFTFTATVPDTTTSWAINPISSIAPYLTLNSADYTITAVADQPSLQLSGASIDANSNLTFHQTVTSATGTPNGTVQLQQSADGHTGWTTITTLPATTATHTVRVSNPHGYWRLYTPTTPGYTQAVSDTVHTFRYQSRITGGPTNTSVRPGTWVHFTGTLTQQGYGPWAPCAGQSVQLWFRPAGSTRTYLEGTAHTNTQGAFALWVRPTTSGTWTLTYQTTSPWNTNASTSTTVHVS</sequence>
<comment type="caution">
    <text evidence="3">The sequence shown here is derived from an EMBL/GenBank/DDBJ whole genome shotgun (WGS) entry which is preliminary data.</text>
</comment>
<feature type="region of interest" description="Disordered" evidence="1">
    <location>
        <begin position="29"/>
        <end position="48"/>
    </location>
</feature>
<dbReference type="RefSeq" id="WP_196195637.1">
    <property type="nucleotide sequence ID" value="NZ_JADPRT010000008.1"/>
</dbReference>
<dbReference type="EMBL" id="JADPRT010000008">
    <property type="protein sequence ID" value="MBF9070468.1"/>
    <property type="molecule type" value="Genomic_DNA"/>
</dbReference>
<name>A0A931B558_9ACTN</name>
<organism evidence="3 4">
    <name type="scientific">Streptacidiphilus fuscans</name>
    <dbReference type="NCBI Taxonomy" id="2789292"/>
    <lineage>
        <taxon>Bacteria</taxon>
        <taxon>Bacillati</taxon>
        <taxon>Actinomycetota</taxon>
        <taxon>Actinomycetes</taxon>
        <taxon>Kitasatosporales</taxon>
        <taxon>Streptomycetaceae</taxon>
        <taxon>Streptacidiphilus</taxon>
    </lineage>
</organism>
<dbReference type="Proteomes" id="UP000657385">
    <property type="component" value="Unassembled WGS sequence"/>
</dbReference>
<feature type="chain" id="PRO_5037403440" evidence="2">
    <location>
        <begin position="29"/>
        <end position="565"/>
    </location>
</feature>
<keyword evidence="2" id="KW-0732">Signal</keyword>
<keyword evidence="4" id="KW-1185">Reference proteome</keyword>